<keyword evidence="16" id="KW-1185">Reference proteome</keyword>
<dbReference type="GO" id="GO:0004156">
    <property type="term" value="F:dihydropteroate synthase activity"/>
    <property type="evidence" value="ECO:0007669"/>
    <property type="project" value="UniProtKB-EC"/>
</dbReference>
<dbReference type="GO" id="GO:0005829">
    <property type="term" value="C:cytosol"/>
    <property type="evidence" value="ECO:0007669"/>
    <property type="project" value="TreeGrafter"/>
</dbReference>
<proteinExistence type="inferred from homology"/>
<dbReference type="EC" id="2.5.1.15" evidence="5 12"/>
<keyword evidence="10 12" id="KW-0289">Folate biosynthesis</keyword>
<evidence type="ECO:0000256" key="3">
    <source>
        <dbReference type="ARBA" id="ARBA00004763"/>
    </source>
</evidence>
<feature type="region of interest" description="Disordered" evidence="13">
    <location>
        <begin position="1"/>
        <end position="24"/>
    </location>
</feature>
<evidence type="ECO:0000259" key="14">
    <source>
        <dbReference type="PROSITE" id="PS50972"/>
    </source>
</evidence>
<evidence type="ECO:0000256" key="11">
    <source>
        <dbReference type="ARBA" id="ARBA00030193"/>
    </source>
</evidence>
<evidence type="ECO:0000256" key="13">
    <source>
        <dbReference type="SAM" id="MobiDB-lite"/>
    </source>
</evidence>
<comment type="function">
    <text evidence="12">Catalyzes the condensation of para-aminobenzoate (pABA) with 6-hydroxymethyl-7,8-dihydropterin diphosphate (DHPt-PP) to form 7,8-dihydropteroate (H2Pte), the immediate precursor of folate derivatives.</text>
</comment>
<sequence>MSQSQDPQDNPRAARPDSVGGWGSWANLPTDRTLIMGVLNVTPDSFSDGGLHNTHQAAIDHGLLLSQQGADMVDVGGESTRPGATRVDPEEERRRVLPVIQALTAAGVVVTVDTINASTAQAAVEAGAHCINDVSGVSVTQDMIDLVAQLQVPYIVMHSRGNPGTMDALAVYQDLVTDVLSEIDGVVQRFLTAGVDLSRLILDPGLGFAKGGSQDWELLRALPRLVASGHPVLVAASRKRFIGNLLAVDGEPRPARQRDVATAAISALAADRGAWAVRVHDVPTTRDALAVAQAWKGQDQ</sequence>
<dbReference type="NCBIfam" id="TIGR01496">
    <property type="entry name" value="DHPS"/>
    <property type="match status" value="1"/>
</dbReference>
<evidence type="ECO:0000256" key="6">
    <source>
        <dbReference type="ARBA" id="ARBA00016919"/>
    </source>
</evidence>
<dbReference type="PROSITE" id="PS50972">
    <property type="entry name" value="PTERIN_BINDING"/>
    <property type="match status" value="1"/>
</dbReference>
<dbReference type="RefSeq" id="WP_168023512.1">
    <property type="nucleotide sequence ID" value="NZ_JAAVUN010000022.1"/>
</dbReference>
<dbReference type="InterPro" id="IPR000489">
    <property type="entry name" value="Pterin-binding_dom"/>
</dbReference>
<dbReference type="FunFam" id="3.20.20.20:FF:000006">
    <property type="entry name" value="Dihydropteroate synthase"/>
    <property type="match status" value="1"/>
</dbReference>
<comment type="caution">
    <text evidence="15">The sequence shown here is derived from an EMBL/GenBank/DDBJ whole genome shotgun (WGS) entry which is preliminary data.</text>
</comment>
<name>A0A846U6B6_9MICC</name>
<keyword evidence="9 12" id="KW-0460">Magnesium</keyword>
<dbReference type="SUPFAM" id="SSF51717">
    <property type="entry name" value="Dihydropteroate synthetase-like"/>
    <property type="match status" value="1"/>
</dbReference>
<evidence type="ECO:0000256" key="10">
    <source>
        <dbReference type="ARBA" id="ARBA00022909"/>
    </source>
</evidence>
<evidence type="ECO:0000313" key="15">
    <source>
        <dbReference type="EMBL" id="NKE10341.1"/>
    </source>
</evidence>
<dbReference type="GO" id="GO:0046656">
    <property type="term" value="P:folic acid biosynthetic process"/>
    <property type="evidence" value="ECO:0007669"/>
    <property type="project" value="UniProtKB-KW"/>
</dbReference>
<dbReference type="InterPro" id="IPR011005">
    <property type="entry name" value="Dihydropteroate_synth-like_sf"/>
</dbReference>
<evidence type="ECO:0000256" key="7">
    <source>
        <dbReference type="ARBA" id="ARBA00022679"/>
    </source>
</evidence>
<dbReference type="PROSITE" id="PS00793">
    <property type="entry name" value="DHPS_2"/>
    <property type="match status" value="1"/>
</dbReference>
<evidence type="ECO:0000256" key="4">
    <source>
        <dbReference type="ARBA" id="ARBA00009503"/>
    </source>
</evidence>
<comment type="cofactor">
    <cofactor evidence="2 12">
        <name>Mg(2+)</name>
        <dbReference type="ChEBI" id="CHEBI:18420"/>
    </cofactor>
</comment>
<dbReference type="Gene3D" id="3.20.20.20">
    <property type="entry name" value="Dihydropteroate synthase-like"/>
    <property type="match status" value="1"/>
</dbReference>
<dbReference type="GO" id="GO:0046654">
    <property type="term" value="P:tetrahydrofolate biosynthetic process"/>
    <property type="evidence" value="ECO:0007669"/>
    <property type="project" value="UniProtKB-UniPathway"/>
</dbReference>
<dbReference type="CDD" id="cd00739">
    <property type="entry name" value="DHPS"/>
    <property type="match status" value="1"/>
</dbReference>
<dbReference type="PANTHER" id="PTHR20941">
    <property type="entry name" value="FOLATE SYNTHESIS PROTEINS"/>
    <property type="match status" value="1"/>
</dbReference>
<comment type="pathway">
    <text evidence="3 12">Cofactor biosynthesis; tetrahydrofolate biosynthesis; 7,8-dihydrofolate from 2-amino-4-hydroxy-6-hydroxymethyl-7,8-dihydropteridine diphosphate and 4-aminobenzoate: step 1/2.</text>
</comment>
<comment type="catalytic activity">
    <reaction evidence="1">
        <text>(7,8-dihydropterin-6-yl)methyl diphosphate + 4-aminobenzoate = 7,8-dihydropteroate + diphosphate</text>
        <dbReference type="Rhea" id="RHEA:19949"/>
        <dbReference type="ChEBI" id="CHEBI:17836"/>
        <dbReference type="ChEBI" id="CHEBI:17839"/>
        <dbReference type="ChEBI" id="CHEBI:33019"/>
        <dbReference type="ChEBI" id="CHEBI:72950"/>
        <dbReference type="EC" id="2.5.1.15"/>
    </reaction>
</comment>
<dbReference type="EMBL" id="JAAVUN010000022">
    <property type="protein sequence ID" value="NKE10341.1"/>
    <property type="molecule type" value="Genomic_DNA"/>
</dbReference>
<dbReference type="AlphaFoldDB" id="A0A846U6B6"/>
<organism evidence="15 16">
    <name type="scientific">Kocuria subflava</name>
    <dbReference type="NCBI Taxonomy" id="1736139"/>
    <lineage>
        <taxon>Bacteria</taxon>
        <taxon>Bacillati</taxon>
        <taxon>Actinomycetota</taxon>
        <taxon>Actinomycetes</taxon>
        <taxon>Micrococcales</taxon>
        <taxon>Micrococcaceae</taxon>
        <taxon>Kocuria</taxon>
    </lineage>
</organism>
<dbReference type="Proteomes" id="UP000521379">
    <property type="component" value="Unassembled WGS sequence"/>
</dbReference>
<evidence type="ECO:0000256" key="1">
    <source>
        <dbReference type="ARBA" id="ARBA00000012"/>
    </source>
</evidence>
<dbReference type="PROSITE" id="PS00792">
    <property type="entry name" value="DHPS_1"/>
    <property type="match status" value="1"/>
</dbReference>
<keyword evidence="8 12" id="KW-0479">Metal-binding</keyword>
<gene>
    <name evidence="15" type="primary">folP</name>
    <name evidence="15" type="ORF">GTW58_10445</name>
</gene>
<evidence type="ECO:0000256" key="5">
    <source>
        <dbReference type="ARBA" id="ARBA00012458"/>
    </source>
</evidence>
<reference evidence="15 16" key="1">
    <citation type="submission" date="2020-02" db="EMBL/GenBank/DDBJ databases">
        <authorList>
            <person name="Sun Q."/>
        </authorList>
    </citation>
    <scope>NUCLEOTIDE SEQUENCE [LARGE SCALE GENOMIC DNA]</scope>
    <source>
        <strain evidence="15 16">YIM 13062</strain>
    </source>
</reference>
<evidence type="ECO:0000256" key="12">
    <source>
        <dbReference type="RuleBase" id="RU361205"/>
    </source>
</evidence>
<dbReference type="GO" id="GO:0046872">
    <property type="term" value="F:metal ion binding"/>
    <property type="evidence" value="ECO:0007669"/>
    <property type="project" value="UniProtKB-KW"/>
</dbReference>
<dbReference type="UniPathway" id="UPA00077">
    <property type="reaction ID" value="UER00156"/>
</dbReference>
<protein>
    <recommendedName>
        <fullName evidence="6 12">Dihydropteroate synthase</fullName>
        <shortName evidence="12">DHPS</shortName>
        <ecNumber evidence="5 12">2.5.1.15</ecNumber>
    </recommendedName>
    <alternativeName>
        <fullName evidence="11 12">Dihydropteroate pyrophosphorylase</fullName>
    </alternativeName>
</protein>
<accession>A0A846U6B6</accession>
<keyword evidence="7 12" id="KW-0808">Transferase</keyword>
<feature type="domain" description="Pterin-binding" evidence="14">
    <location>
        <begin position="33"/>
        <end position="290"/>
    </location>
</feature>
<evidence type="ECO:0000256" key="8">
    <source>
        <dbReference type="ARBA" id="ARBA00022723"/>
    </source>
</evidence>
<evidence type="ECO:0000256" key="2">
    <source>
        <dbReference type="ARBA" id="ARBA00001946"/>
    </source>
</evidence>
<evidence type="ECO:0000313" key="16">
    <source>
        <dbReference type="Proteomes" id="UP000521379"/>
    </source>
</evidence>
<dbReference type="InterPro" id="IPR045031">
    <property type="entry name" value="DHP_synth-like"/>
</dbReference>
<dbReference type="InterPro" id="IPR006390">
    <property type="entry name" value="DHP_synth_dom"/>
</dbReference>
<dbReference type="Pfam" id="PF00809">
    <property type="entry name" value="Pterin_bind"/>
    <property type="match status" value="1"/>
</dbReference>
<dbReference type="PANTHER" id="PTHR20941:SF1">
    <property type="entry name" value="FOLIC ACID SYNTHESIS PROTEIN FOL1"/>
    <property type="match status" value="1"/>
</dbReference>
<evidence type="ECO:0000256" key="9">
    <source>
        <dbReference type="ARBA" id="ARBA00022842"/>
    </source>
</evidence>
<comment type="similarity">
    <text evidence="4 12">Belongs to the DHPS family.</text>
</comment>